<dbReference type="SUPFAM" id="SSF53474">
    <property type="entry name" value="alpha/beta-Hydrolases"/>
    <property type="match status" value="1"/>
</dbReference>
<comment type="caution">
    <text evidence="1">The sequence shown here is derived from an EMBL/GenBank/DDBJ whole genome shotgun (WGS) entry which is preliminary data.</text>
</comment>
<dbReference type="HOGENOM" id="CLU_105002_0_0_10"/>
<sequence>MEKIPIYFMPGLAAGPEIFENLKLAPEKYTLHYLRWIQPLHPQEHISDYAFRLSAFIKAKKPVLIGVSFGGVLVQEIAKFVHPRKIIIISSIKSHAELPLKYRVAKHTKIYKIFPLKIIENFEDYAKYFVGETLSKKAQLYQKYLSVRNKEYLKWSLFVMLHWEQLQQIENIVHIHGTKDPIFPIQNIPNSIEIKGGTHAIILTKAKIISEIIDTILTC</sequence>
<dbReference type="STRING" id="313594.PI23P_11922"/>
<dbReference type="RefSeq" id="WP_004571000.1">
    <property type="nucleotide sequence ID" value="NZ_CH724148.1"/>
</dbReference>
<dbReference type="EMBL" id="AAOG01000003">
    <property type="protein sequence ID" value="EAR12040.1"/>
    <property type="molecule type" value="Genomic_DNA"/>
</dbReference>
<dbReference type="InterPro" id="IPR029058">
    <property type="entry name" value="AB_hydrolase_fold"/>
</dbReference>
<proteinExistence type="predicted"/>
<evidence type="ECO:0008006" key="3">
    <source>
        <dbReference type="Google" id="ProtNLM"/>
    </source>
</evidence>
<name>A4C1N7_9FLAO</name>
<organism evidence="1 2">
    <name type="scientific">Polaribacter irgensii 23-P</name>
    <dbReference type="NCBI Taxonomy" id="313594"/>
    <lineage>
        <taxon>Bacteria</taxon>
        <taxon>Pseudomonadati</taxon>
        <taxon>Bacteroidota</taxon>
        <taxon>Flavobacteriia</taxon>
        <taxon>Flavobacteriales</taxon>
        <taxon>Flavobacteriaceae</taxon>
    </lineage>
</organism>
<evidence type="ECO:0000313" key="1">
    <source>
        <dbReference type="EMBL" id="EAR12040.1"/>
    </source>
</evidence>
<evidence type="ECO:0000313" key="2">
    <source>
        <dbReference type="Proteomes" id="UP000003053"/>
    </source>
</evidence>
<dbReference type="OrthoDB" id="659408at2"/>
<dbReference type="eggNOG" id="COG1073">
    <property type="taxonomic scope" value="Bacteria"/>
</dbReference>
<dbReference type="Gene3D" id="3.40.50.1820">
    <property type="entry name" value="alpha/beta hydrolase"/>
    <property type="match status" value="1"/>
</dbReference>
<accession>A4C1N7</accession>
<dbReference type="Proteomes" id="UP000003053">
    <property type="component" value="Unassembled WGS sequence"/>
</dbReference>
<gene>
    <name evidence="1" type="ORF">PI23P_11922</name>
</gene>
<dbReference type="AlphaFoldDB" id="A4C1N7"/>
<keyword evidence="2" id="KW-1185">Reference proteome</keyword>
<protein>
    <recommendedName>
        <fullName evidence="3">Alpha/beta hydrolase</fullName>
    </recommendedName>
</protein>
<reference evidence="1 2" key="1">
    <citation type="submission" date="2006-02" db="EMBL/GenBank/DDBJ databases">
        <authorList>
            <person name="Murray A."/>
            <person name="Staley J."/>
            <person name="Ferriera S."/>
            <person name="Johnson J."/>
            <person name="Kravitz S."/>
            <person name="Halpern A."/>
            <person name="Remington K."/>
            <person name="Beeson K."/>
            <person name="Tran B."/>
            <person name="Rogers Y.-H."/>
            <person name="Friedman R."/>
            <person name="Venter J.C."/>
        </authorList>
    </citation>
    <scope>NUCLEOTIDE SEQUENCE [LARGE SCALE GENOMIC DNA]</scope>
    <source>
        <strain evidence="1 2">23-P</strain>
    </source>
</reference>